<accession>A0A2U1CHQ0</accession>
<dbReference type="RefSeq" id="WP_017522536.1">
    <property type="nucleotide sequence ID" value="NZ_JACCEX010000006.1"/>
</dbReference>
<dbReference type="Pfam" id="PF10627">
    <property type="entry name" value="CsgE"/>
    <property type="match status" value="1"/>
</dbReference>
<feature type="signal peptide" evidence="4">
    <location>
        <begin position="1"/>
        <end position="22"/>
    </location>
</feature>
<evidence type="ECO:0000256" key="4">
    <source>
        <dbReference type="SAM" id="SignalP"/>
    </source>
</evidence>
<feature type="chain" id="PRO_5015562798" description="Curli production assembly/transport component CsgE" evidence="4">
    <location>
        <begin position="23"/>
        <end position="150"/>
    </location>
</feature>
<dbReference type="Proteomes" id="UP000246145">
    <property type="component" value="Unassembled WGS sequence"/>
</dbReference>
<comment type="caution">
    <text evidence="5">The sequence shown here is derived from an EMBL/GenBank/DDBJ whole genome shotgun (WGS) entry which is preliminary data.</text>
</comment>
<dbReference type="EMBL" id="QEKO01000009">
    <property type="protein sequence ID" value="PVY60451.1"/>
    <property type="molecule type" value="Genomic_DNA"/>
</dbReference>
<comment type="function">
    <text evidence="1">May be involved in the biogenesis of curli organelles.</text>
</comment>
<dbReference type="InterPro" id="IPR018900">
    <property type="entry name" value="Curli_CsgE"/>
</dbReference>
<dbReference type="STRING" id="1231391.GCA_000308195_00158"/>
<evidence type="ECO:0000313" key="5">
    <source>
        <dbReference type="EMBL" id="PVY60451.1"/>
    </source>
</evidence>
<evidence type="ECO:0000256" key="1">
    <source>
        <dbReference type="ARBA" id="ARBA00003989"/>
    </source>
</evidence>
<keyword evidence="3 4" id="KW-0732">Signal</keyword>
<dbReference type="AlphaFoldDB" id="A0A2U1CHQ0"/>
<organism evidence="5 6">
    <name type="scientific">Pusillimonas noertemannii</name>
    <dbReference type="NCBI Taxonomy" id="305977"/>
    <lineage>
        <taxon>Bacteria</taxon>
        <taxon>Pseudomonadati</taxon>
        <taxon>Pseudomonadota</taxon>
        <taxon>Betaproteobacteria</taxon>
        <taxon>Burkholderiales</taxon>
        <taxon>Alcaligenaceae</taxon>
        <taxon>Pusillimonas</taxon>
    </lineage>
</organism>
<evidence type="ECO:0000256" key="3">
    <source>
        <dbReference type="ARBA" id="ARBA00022729"/>
    </source>
</evidence>
<reference evidence="5 6" key="1">
    <citation type="submission" date="2018-04" db="EMBL/GenBank/DDBJ databases">
        <title>Genomic Encyclopedia of Type Strains, Phase IV (KMG-IV): sequencing the most valuable type-strain genomes for metagenomic binning, comparative biology and taxonomic classification.</title>
        <authorList>
            <person name="Goeker M."/>
        </authorList>
    </citation>
    <scope>NUCLEOTIDE SEQUENCE [LARGE SCALE GENOMIC DNA]</scope>
    <source>
        <strain evidence="5 6">DSM 10065</strain>
    </source>
</reference>
<proteinExistence type="predicted"/>
<keyword evidence="6" id="KW-1185">Reference proteome</keyword>
<dbReference type="OrthoDB" id="6869495at2"/>
<gene>
    <name evidence="5" type="ORF">C7440_3697</name>
</gene>
<name>A0A2U1CHQ0_9BURK</name>
<protein>
    <recommendedName>
        <fullName evidence="2">Curli production assembly/transport component CsgE</fullName>
    </recommendedName>
</protein>
<sequence>MRRWIKHGQAALFTLGWVAAYAATAQLDSDLLQKRPERSVLDDPLSGIVVNRTVTVLGNDFYQYFARAWREKDGDHRYSISVHERPSARWGSEIWVQYRQQRVFHMFLSPARQAAKEISEQAAQLVYENVVNSEIQRMLVQSQDLGEEEL</sequence>
<evidence type="ECO:0000256" key="2">
    <source>
        <dbReference type="ARBA" id="ARBA00014024"/>
    </source>
</evidence>
<evidence type="ECO:0000313" key="6">
    <source>
        <dbReference type="Proteomes" id="UP000246145"/>
    </source>
</evidence>